<dbReference type="PANTHER" id="PTHR46732">
    <property type="entry name" value="ATP-DEPENDENT PROTEASE LA (LON) DOMAIN PROTEIN"/>
    <property type="match status" value="1"/>
</dbReference>
<dbReference type="InterPro" id="IPR046336">
    <property type="entry name" value="Lon_prtase_N_sf"/>
</dbReference>
<proteinExistence type="predicted"/>
<accession>A0ABT1MMR5</accession>
<comment type="caution">
    <text evidence="2">The sequence shown here is derived from an EMBL/GenBank/DDBJ whole genome shotgun (WGS) entry which is preliminary data.</text>
</comment>
<keyword evidence="2" id="KW-0614">Plasmid</keyword>
<dbReference type="Proteomes" id="UP001203945">
    <property type="component" value="Unassembled WGS sequence"/>
</dbReference>
<dbReference type="InterPro" id="IPR003111">
    <property type="entry name" value="Lon_prtase_N"/>
</dbReference>
<dbReference type="SMART" id="SM00464">
    <property type="entry name" value="LON"/>
    <property type="match status" value="1"/>
</dbReference>
<protein>
    <submittedName>
        <fullName evidence="2">LON peptidase substrate-binding domain-containing protein</fullName>
    </submittedName>
</protein>
<reference evidence="2 3" key="1">
    <citation type="submission" date="2022-03" db="EMBL/GenBank/DDBJ databases">
        <authorList>
            <person name="He Y."/>
        </authorList>
    </citation>
    <scope>NUCLEOTIDE SEQUENCE [LARGE SCALE GENOMIC DNA]</scope>
    <source>
        <strain evidence="2 3">TK19116</strain>
        <plasmid evidence="2">unnamed1</plasmid>
    </source>
</reference>
<gene>
    <name evidence="2" type="ORF">MLD63_03280</name>
</gene>
<evidence type="ECO:0000313" key="3">
    <source>
        <dbReference type="Proteomes" id="UP001203945"/>
    </source>
</evidence>
<dbReference type="RefSeq" id="WP_255328413.1">
    <property type="nucleotide sequence ID" value="NZ_JAKZEU010000001.1"/>
</dbReference>
<keyword evidence="3" id="KW-1185">Reference proteome</keyword>
<name>A0ABT1MMR5_9RHOB</name>
<dbReference type="PROSITE" id="PS51787">
    <property type="entry name" value="LON_N"/>
    <property type="match status" value="1"/>
</dbReference>
<sequence>MTGRLRFDLPDRIALFPLPGALLLPRSRLPLQIFEPRYLQMLNDVLKTEHRLIGMVQPIDAKEGEAQALAPIGGAGRVVAFTETDDGRMMISLQAISRFRLTEVEEGFAPYLQGRVEWQDFARDLKGPESDEDFDRGPFLEKLERFMEPRELTTDWDAAADAEDEMLINALSMLLPFDPPEKQALLEAVTLTKRREMLEGLIDYALLSEDSEERLQ</sequence>
<dbReference type="EMBL" id="JAKZEU010000001">
    <property type="protein sequence ID" value="MCQ0969461.1"/>
    <property type="molecule type" value="Genomic_DNA"/>
</dbReference>
<geneLocation type="plasmid" evidence="2">
    <name>unnamed1</name>
</geneLocation>
<dbReference type="InterPro" id="IPR015947">
    <property type="entry name" value="PUA-like_sf"/>
</dbReference>
<dbReference type="Pfam" id="PF02190">
    <property type="entry name" value="LON_substr_bdg"/>
    <property type="match status" value="1"/>
</dbReference>
<organism evidence="2 3">
    <name type="scientific">Paracoccus albicereus</name>
    <dbReference type="NCBI Taxonomy" id="2922394"/>
    <lineage>
        <taxon>Bacteria</taxon>
        <taxon>Pseudomonadati</taxon>
        <taxon>Pseudomonadota</taxon>
        <taxon>Alphaproteobacteria</taxon>
        <taxon>Rhodobacterales</taxon>
        <taxon>Paracoccaceae</taxon>
        <taxon>Paracoccus</taxon>
    </lineage>
</organism>
<dbReference type="Gene3D" id="2.30.130.40">
    <property type="entry name" value="LON domain-like"/>
    <property type="match status" value="1"/>
</dbReference>
<dbReference type="PANTHER" id="PTHR46732:SF8">
    <property type="entry name" value="ATP-DEPENDENT PROTEASE LA (LON) DOMAIN PROTEIN"/>
    <property type="match status" value="1"/>
</dbReference>
<feature type="domain" description="Lon N-terminal" evidence="1">
    <location>
        <begin position="13"/>
        <end position="206"/>
    </location>
</feature>
<evidence type="ECO:0000313" key="2">
    <source>
        <dbReference type="EMBL" id="MCQ0969461.1"/>
    </source>
</evidence>
<dbReference type="SUPFAM" id="SSF88697">
    <property type="entry name" value="PUA domain-like"/>
    <property type="match status" value="1"/>
</dbReference>
<evidence type="ECO:0000259" key="1">
    <source>
        <dbReference type="PROSITE" id="PS51787"/>
    </source>
</evidence>